<dbReference type="InterPro" id="IPR006367">
    <property type="entry name" value="Sirohaem_synthase_N"/>
</dbReference>
<dbReference type="SUPFAM" id="SSF75615">
    <property type="entry name" value="Siroheme synthase middle domains-like"/>
    <property type="match status" value="1"/>
</dbReference>
<dbReference type="PATRIC" id="fig|1705564.3.peg.708"/>
<comment type="pathway">
    <text evidence="1">Porphyrin-containing compound metabolism; siroheme biosynthesis; sirohydrochlorin from precorrin-2: step 1/1.</text>
</comment>
<organism evidence="7 8">
    <name type="scientific">Candidatus Methanofastidiosum methylothiophilum</name>
    <dbReference type="NCBI Taxonomy" id="1705564"/>
    <lineage>
        <taxon>Archaea</taxon>
        <taxon>Methanobacteriati</taxon>
        <taxon>Methanobacteriota</taxon>
        <taxon>Stenosarchaea group</taxon>
        <taxon>Candidatus Methanofastidiosia</taxon>
        <taxon>Candidatus Methanofastidiosales</taxon>
        <taxon>Candidatus Methanofastidiosaceae</taxon>
        <taxon>Candidatus Methanofastidiosum</taxon>
    </lineage>
</organism>
<evidence type="ECO:0000256" key="3">
    <source>
        <dbReference type="ARBA" id="ARBA00023002"/>
    </source>
</evidence>
<keyword evidence="3" id="KW-0560">Oxidoreductase</keyword>
<keyword evidence="5" id="KW-0627">Porphyrin biosynthesis</keyword>
<evidence type="ECO:0000256" key="1">
    <source>
        <dbReference type="ARBA" id="ARBA00005010"/>
    </source>
</evidence>
<evidence type="ECO:0000256" key="2">
    <source>
        <dbReference type="ARBA" id="ARBA00012400"/>
    </source>
</evidence>
<dbReference type="Pfam" id="PF13241">
    <property type="entry name" value="NAD_binding_7"/>
    <property type="match status" value="1"/>
</dbReference>
<evidence type="ECO:0000256" key="6">
    <source>
        <dbReference type="ARBA" id="ARBA00047561"/>
    </source>
</evidence>
<dbReference type="Gene3D" id="3.40.50.720">
    <property type="entry name" value="NAD(P)-binding Rossmann-like Domain"/>
    <property type="match status" value="1"/>
</dbReference>
<dbReference type="PANTHER" id="PTHR35330">
    <property type="entry name" value="SIROHEME BIOSYNTHESIS PROTEIN MET8"/>
    <property type="match status" value="1"/>
</dbReference>
<dbReference type="GO" id="GO:0019354">
    <property type="term" value="P:siroheme biosynthetic process"/>
    <property type="evidence" value="ECO:0007669"/>
    <property type="project" value="UniProtKB-UniPathway"/>
</dbReference>
<accession>A0A150J5R4</accession>
<dbReference type="InterPro" id="IPR036291">
    <property type="entry name" value="NAD(P)-bd_dom_sf"/>
</dbReference>
<dbReference type="InterPro" id="IPR028161">
    <property type="entry name" value="Met8-like"/>
</dbReference>
<comment type="caution">
    <text evidence="7">The sequence shown here is derived from an EMBL/GenBank/DDBJ whole genome shotgun (WGS) entry which is preliminary data.</text>
</comment>
<dbReference type="SUPFAM" id="SSF51735">
    <property type="entry name" value="NAD(P)-binding Rossmann-fold domains"/>
    <property type="match status" value="1"/>
</dbReference>
<dbReference type="EMBL" id="LNGD01000028">
    <property type="protein sequence ID" value="KYC52562.1"/>
    <property type="molecule type" value="Genomic_DNA"/>
</dbReference>
<comment type="catalytic activity">
    <reaction evidence="6">
        <text>precorrin-2 + NAD(+) = sirohydrochlorin + NADH + 2 H(+)</text>
        <dbReference type="Rhea" id="RHEA:15613"/>
        <dbReference type="ChEBI" id="CHEBI:15378"/>
        <dbReference type="ChEBI" id="CHEBI:57540"/>
        <dbReference type="ChEBI" id="CHEBI:57945"/>
        <dbReference type="ChEBI" id="CHEBI:58351"/>
        <dbReference type="ChEBI" id="CHEBI:58827"/>
        <dbReference type="EC" id="1.3.1.76"/>
    </reaction>
</comment>
<sequence>MITLFIRGYLYFPIILNTDKEVLIVGGGNVALRKTKKLLEFTEDITIVSSEFHSEFDSINVKKIKKEINEYNFSSFLSEKTAFVVLCLNNKELNKKLSSICKEHKIMVNVVDDKDISDIIFPAVIQKDKLLIAISTKGECPFYSKKLKEEIAEFIDKKDQDAKILIDSRKKGNNLDDTYNKIKRGL</sequence>
<gene>
    <name evidence="7" type="ORF">AMQ74_00692</name>
</gene>
<proteinExistence type="predicted"/>
<keyword evidence="4" id="KW-0520">NAD</keyword>
<evidence type="ECO:0000313" key="8">
    <source>
        <dbReference type="Proteomes" id="UP000075578"/>
    </source>
</evidence>
<dbReference type="Gene3D" id="3.30.160.110">
    <property type="entry name" value="Siroheme synthase, domain 2"/>
    <property type="match status" value="1"/>
</dbReference>
<evidence type="ECO:0000313" key="7">
    <source>
        <dbReference type="EMBL" id="KYC52562.1"/>
    </source>
</evidence>
<dbReference type="EC" id="1.3.1.76" evidence="2"/>
<evidence type="ECO:0000256" key="4">
    <source>
        <dbReference type="ARBA" id="ARBA00023027"/>
    </source>
</evidence>
<reference evidence="7 8" key="1">
    <citation type="journal article" date="2016" name="ISME J.">
        <title>Chasing the elusive Euryarchaeota class WSA2: genomes reveal a uniquely fastidious methyl-reducing methanogen.</title>
        <authorList>
            <person name="Nobu M.K."/>
            <person name="Narihiro T."/>
            <person name="Kuroda K."/>
            <person name="Mei R."/>
            <person name="Liu W.T."/>
        </authorList>
    </citation>
    <scope>NUCLEOTIDE SEQUENCE [LARGE SCALE GENOMIC DNA]</scope>
    <source>
        <strain evidence="7">U1lsi0528_Bin089</strain>
    </source>
</reference>
<dbReference type="GO" id="GO:0004325">
    <property type="term" value="F:ferrochelatase activity"/>
    <property type="evidence" value="ECO:0007669"/>
    <property type="project" value="InterPro"/>
</dbReference>
<dbReference type="UniPathway" id="UPA00262">
    <property type="reaction ID" value="UER00222"/>
</dbReference>
<dbReference type="Proteomes" id="UP000075578">
    <property type="component" value="Unassembled WGS sequence"/>
</dbReference>
<dbReference type="NCBIfam" id="TIGR01470">
    <property type="entry name" value="cysG_Nterm"/>
    <property type="match status" value="1"/>
</dbReference>
<name>A0A150J5R4_9EURY</name>
<dbReference type="PANTHER" id="PTHR35330:SF1">
    <property type="entry name" value="SIROHEME BIOSYNTHESIS PROTEIN MET8"/>
    <property type="match status" value="1"/>
</dbReference>
<dbReference type="AlphaFoldDB" id="A0A150J5R4"/>
<evidence type="ECO:0000256" key="5">
    <source>
        <dbReference type="ARBA" id="ARBA00023244"/>
    </source>
</evidence>
<protein>
    <recommendedName>
        <fullName evidence="2">precorrin-2 dehydrogenase</fullName>
        <ecNumber evidence="2">1.3.1.76</ecNumber>
    </recommendedName>
</protein>
<dbReference type="GO" id="GO:0043115">
    <property type="term" value="F:precorrin-2 dehydrogenase activity"/>
    <property type="evidence" value="ECO:0007669"/>
    <property type="project" value="UniProtKB-EC"/>
</dbReference>